<evidence type="ECO:0000256" key="1">
    <source>
        <dbReference type="ARBA" id="ARBA00022737"/>
    </source>
</evidence>
<dbReference type="Proteomes" id="UP000218831">
    <property type="component" value="Unassembled WGS sequence"/>
</dbReference>
<accession>A0A2A2G8S5</accession>
<reference evidence="7 8" key="1">
    <citation type="submission" date="2017-08" db="EMBL/GenBank/DDBJ databases">
        <title>Aliifodinibius alkalisoli sp. nov., isolated from saline alkaline soil.</title>
        <authorList>
            <person name="Liu D."/>
            <person name="Zhang G."/>
        </authorList>
    </citation>
    <scope>NUCLEOTIDE SEQUENCE [LARGE SCALE GENOMIC DNA]</scope>
    <source>
        <strain evidence="7 8">WN023</strain>
    </source>
</reference>
<evidence type="ECO:0000256" key="2">
    <source>
        <dbReference type="ARBA" id="ARBA00022801"/>
    </source>
</evidence>
<keyword evidence="1" id="KW-0677">Repeat</keyword>
<evidence type="ECO:0000259" key="6">
    <source>
        <dbReference type="PROSITE" id="PS51770"/>
    </source>
</evidence>
<evidence type="ECO:0000313" key="7">
    <source>
        <dbReference type="EMBL" id="PAU93233.1"/>
    </source>
</evidence>
<feature type="coiled-coil region" evidence="5">
    <location>
        <begin position="144"/>
        <end position="171"/>
    </location>
</feature>
<evidence type="ECO:0000256" key="4">
    <source>
        <dbReference type="PROSITE-ProRule" id="PRU01106"/>
    </source>
</evidence>
<sequence>MRPLDTSIERTLPFSSNKKLRKKFMIIDKDIPGNIRWGRLLEELDKLAEDIALDYVHQFDPEGRVVTAAVDDIALHTPADITRDVYLRARINYVGRTSMEVGIRVDQDKEAEHSLAACYFTMVARKGEGDEAESLPIQSLDYESEIEKRRYNDAIERRQKYQEQINALEEPPSKEEFEMLRELHNAQEAEDFNGLLAGKQIRNSVERMYPDLENVPHKIFGGYVIRRAYELALIQAEEIMPDRPIFVRVNRINFLQPIRIGDKLDFTSRVVYTGDTSMTLEIDIERTSMDKVTKALSNTCVFTFVNVDEDLNPKPVPDVYPTTYAEDERYLKAHRRRIEHHQTEHQKS</sequence>
<dbReference type="OrthoDB" id="9801856at2"/>
<gene>
    <name evidence="7" type="ORF">CK503_12475</name>
</gene>
<dbReference type="CDD" id="cd03442">
    <property type="entry name" value="BFIT_BACH"/>
    <property type="match status" value="2"/>
</dbReference>
<evidence type="ECO:0000313" key="8">
    <source>
        <dbReference type="Proteomes" id="UP000218831"/>
    </source>
</evidence>
<feature type="domain" description="HotDog ACOT-type" evidence="6">
    <location>
        <begin position="14"/>
        <end position="128"/>
    </location>
</feature>
<name>A0A2A2G8S5_9BACT</name>
<organism evidence="7 8">
    <name type="scientific">Fodinibius salipaludis</name>
    <dbReference type="NCBI Taxonomy" id="2032627"/>
    <lineage>
        <taxon>Bacteria</taxon>
        <taxon>Pseudomonadati</taxon>
        <taxon>Balneolota</taxon>
        <taxon>Balneolia</taxon>
        <taxon>Balneolales</taxon>
        <taxon>Balneolaceae</taxon>
        <taxon>Fodinibius</taxon>
    </lineage>
</organism>
<dbReference type="InterPro" id="IPR029069">
    <property type="entry name" value="HotDog_dom_sf"/>
</dbReference>
<dbReference type="RefSeq" id="WP_095607160.1">
    <property type="nucleotide sequence ID" value="NZ_NSKE01000009.1"/>
</dbReference>
<dbReference type="AlphaFoldDB" id="A0A2A2G8S5"/>
<keyword evidence="2 4" id="KW-0378">Hydrolase</keyword>
<dbReference type="GO" id="GO:0006637">
    <property type="term" value="P:acyl-CoA metabolic process"/>
    <property type="evidence" value="ECO:0007669"/>
    <property type="project" value="TreeGrafter"/>
</dbReference>
<protein>
    <submittedName>
        <fullName evidence="7">Acyl-CoA thioesterase</fullName>
    </submittedName>
</protein>
<comment type="caution">
    <text evidence="7">The sequence shown here is derived from an EMBL/GenBank/DDBJ whole genome shotgun (WGS) entry which is preliminary data.</text>
</comment>
<feature type="domain" description="HotDog ACOT-type" evidence="6">
    <location>
        <begin position="198"/>
        <end position="310"/>
    </location>
</feature>
<dbReference type="GO" id="GO:0047617">
    <property type="term" value="F:fatty acyl-CoA hydrolase activity"/>
    <property type="evidence" value="ECO:0007669"/>
    <property type="project" value="TreeGrafter"/>
</dbReference>
<dbReference type="EMBL" id="NSKE01000009">
    <property type="protein sequence ID" value="PAU93233.1"/>
    <property type="molecule type" value="Genomic_DNA"/>
</dbReference>
<dbReference type="PANTHER" id="PTHR12655">
    <property type="entry name" value="ACYL-COA THIOESTERASE"/>
    <property type="match status" value="1"/>
</dbReference>
<keyword evidence="3" id="KW-0809">Transit peptide</keyword>
<keyword evidence="5" id="KW-0175">Coiled coil</keyword>
<dbReference type="PROSITE" id="PS51770">
    <property type="entry name" value="HOTDOG_ACOT"/>
    <property type="match status" value="2"/>
</dbReference>
<dbReference type="Gene3D" id="3.10.129.10">
    <property type="entry name" value="Hotdog Thioesterase"/>
    <property type="match status" value="2"/>
</dbReference>
<dbReference type="InterPro" id="IPR033120">
    <property type="entry name" value="HOTDOG_ACOT"/>
</dbReference>
<evidence type="ECO:0000256" key="3">
    <source>
        <dbReference type="ARBA" id="ARBA00022946"/>
    </source>
</evidence>
<dbReference type="PANTHER" id="PTHR12655:SF0">
    <property type="entry name" value="ACYL-COENZYME A THIOESTERASE 9, MITOCHONDRIAL"/>
    <property type="match status" value="1"/>
</dbReference>
<dbReference type="InterPro" id="IPR006683">
    <property type="entry name" value="Thioestr_dom"/>
</dbReference>
<dbReference type="SUPFAM" id="SSF54637">
    <property type="entry name" value="Thioesterase/thiol ester dehydrase-isomerase"/>
    <property type="match status" value="2"/>
</dbReference>
<evidence type="ECO:0000256" key="5">
    <source>
        <dbReference type="SAM" id="Coils"/>
    </source>
</evidence>
<dbReference type="Pfam" id="PF03061">
    <property type="entry name" value="4HBT"/>
    <property type="match status" value="2"/>
</dbReference>
<proteinExistence type="predicted"/>
<keyword evidence="8" id="KW-1185">Reference proteome</keyword>